<accession>B8F9P6</accession>
<keyword evidence="1" id="KW-0175">Coiled coil</keyword>
<sequence>MREPNYLFSKYDWFAVQENQKKQLASEIAQMDGNRLLSTPVDDLCDYFEEKYRVNVPLLRETEITADQKETQIDVSRDRLRAIRDRTRPFYIPGTTIEITIPFDGDAEVFKIQPTSFTLSPPIADVQENRLLIKVQGTDLKADRVRSEIDKTISEIKSYLKKLKENANGLNDQLRSISNGAIQRRREKLLSDQNLVAALGFPLKERSDSPKTYVSPTVRRKVRAKLPPASTAPFTPEPTLSNDDYEHILSVIENMAQVMERSPSAFATIDEESLRSHFLVQLNGHYEGQATGETFNYEGKTDILIRVQGKNVFIAECKYWGGPKKLTETIDQLLGYSSWRDMKVAVIIFSRNRNLSKVLDSIPQTVEVHRCYKRFLGKMSETNFRYVFSNRDDPNREMILSVLVFDVPDMK</sequence>
<feature type="coiled-coil region" evidence="1">
    <location>
        <begin position="153"/>
        <end position="180"/>
    </location>
</feature>
<dbReference type="KEGG" id="dal:Dalk_1289"/>
<evidence type="ECO:0000313" key="2">
    <source>
        <dbReference type="EMBL" id="ACL02992.1"/>
    </source>
</evidence>
<evidence type="ECO:0000256" key="1">
    <source>
        <dbReference type="SAM" id="Coils"/>
    </source>
</evidence>
<gene>
    <name evidence="2" type="ordered locus">Dalk_1289</name>
</gene>
<proteinExistence type="predicted"/>
<dbReference type="AlphaFoldDB" id="B8F9P6"/>
<name>B8F9P6_DESAL</name>
<dbReference type="eggNOG" id="ENOG502Z9Z0">
    <property type="taxonomic scope" value="Bacteria"/>
</dbReference>
<dbReference type="Proteomes" id="UP000000739">
    <property type="component" value="Chromosome"/>
</dbReference>
<dbReference type="EMBL" id="CP001322">
    <property type="protein sequence ID" value="ACL02992.1"/>
    <property type="molecule type" value="Genomic_DNA"/>
</dbReference>
<dbReference type="RefSeq" id="WP_012610428.1">
    <property type="nucleotide sequence ID" value="NC_011768.1"/>
</dbReference>
<reference evidence="2 3" key="1">
    <citation type="journal article" date="2012" name="Environ. Microbiol.">
        <title>The genome sequence of Desulfatibacillum alkenivorans AK-01: a blueprint for anaerobic alkane oxidation.</title>
        <authorList>
            <person name="Callaghan A.V."/>
            <person name="Morris B.E."/>
            <person name="Pereira I.A."/>
            <person name="McInerney M.J."/>
            <person name="Austin R.N."/>
            <person name="Groves J.T."/>
            <person name="Kukor J.J."/>
            <person name="Suflita J.M."/>
            <person name="Young L.Y."/>
            <person name="Zylstra G.J."/>
            <person name="Wawrik B."/>
        </authorList>
    </citation>
    <scope>NUCLEOTIDE SEQUENCE [LARGE SCALE GENOMIC DNA]</scope>
    <source>
        <strain evidence="2 3">AK-01</strain>
    </source>
</reference>
<protein>
    <submittedName>
        <fullName evidence="2">Uncharacterized protein</fullName>
    </submittedName>
</protein>
<dbReference type="HOGENOM" id="CLU_054942_0_0_7"/>
<organism evidence="2 3">
    <name type="scientific">Desulfatibacillum aliphaticivorans</name>
    <dbReference type="NCBI Taxonomy" id="218208"/>
    <lineage>
        <taxon>Bacteria</taxon>
        <taxon>Pseudomonadati</taxon>
        <taxon>Thermodesulfobacteriota</taxon>
        <taxon>Desulfobacteria</taxon>
        <taxon>Desulfobacterales</taxon>
        <taxon>Desulfatibacillaceae</taxon>
        <taxon>Desulfatibacillum</taxon>
    </lineage>
</organism>
<keyword evidence="3" id="KW-1185">Reference proteome</keyword>
<evidence type="ECO:0000313" key="3">
    <source>
        <dbReference type="Proteomes" id="UP000000739"/>
    </source>
</evidence>